<dbReference type="Pfam" id="PF17990">
    <property type="entry name" value="LodA_N"/>
    <property type="match status" value="1"/>
</dbReference>
<dbReference type="RefSeq" id="WP_157697752.1">
    <property type="nucleotide sequence ID" value="NZ_FCOX02000091.1"/>
</dbReference>
<dbReference type="GO" id="GO:0033736">
    <property type="term" value="F:L-lysine 6-oxidase activity"/>
    <property type="evidence" value="ECO:0007669"/>
    <property type="project" value="UniProtKB-EC"/>
</dbReference>
<dbReference type="EMBL" id="FCOX02000091">
    <property type="protein sequence ID" value="SAL05784.1"/>
    <property type="molecule type" value="Genomic_DNA"/>
</dbReference>
<feature type="region of interest" description="Disordered" evidence="1">
    <location>
        <begin position="558"/>
        <end position="580"/>
    </location>
</feature>
<dbReference type="InterPro" id="IPR041173">
    <property type="entry name" value="LodA_C"/>
</dbReference>
<feature type="compositionally biased region" description="Basic residues" evidence="1">
    <location>
        <begin position="570"/>
        <end position="580"/>
    </location>
</feature>
<protein>
    <submittedName>
        <fullName evidence="4">L-lysine 6-oxidase</fullName>
        <ecNumber evidence="4">1.4.3.20</ecNumber>
    </submittedName>
</protein>
<evidence type="ECO:0000313" key="4">
    <source>
        <dbReference type="EMBL" id="SAL05784.1"/>
    </source>
</evidence>
<feature type="compositionally biased region" description="Basic and acidic residues" evidence="1">
    <location>
        <begin position="558"/>
        <end position="569"/>
    </location>
</feature>
<evidence type="ECO:0000259" key="2">
    <source>
        <dbReference type="Pfam" id="PF17990"/>
    </source>
</evidence>
<dbReference type="Proteomes" id="UP000071859">
    <property type="component" value="Unassembled WGS sequence"/>
</dbReference>
<dbReference type="OrthoDB" id="336698at2"/>
<feature type="domain" description="L-lysine epsilon oxidase C-terminal" evidence="3">
    <location>
        <begin position="329"/>
        <end position="457"/>
    </location>
</feature>
<dbReference type="EC" id="1.4.3.20" evidence="4"/>
<keyword evidence="5" id="KW-1185">Reference proteome</keyword>
<evidence type="ECO:0000259" key="3">
    <source>
        <dbReference type="Pfam" id="PF18417"/>
    </source>
</evidence>
<keyword evidence="4" id="KW-0560">Oxidoreductase</keyword>
<name>A0A158EG43_9BURK</name>
<feature type="region of interest" description="Disordered" evidence="1">
    <location>
        <begin position="63"/>
        <end position="85"/>
    </location>
</feature>
<dbReference type="Pfam" id="PF18417">
    <property type="entry name" value="LodA_C"/>
    <property type="match status" value="1"/>
</dbReference>
<comment type="caution">
    <text evidence="4">The sequence shown here is derived from an EMBL/GenBank/DDBJ whole genome shotgun (WGS) entry which is preliminary data.</text>
</comment>
<accession>A0A158EG43</accession>
<proteinExistence type="predicted"/>
<feature type="domain" description="L-Lysine epsilon oxidase N-terminal" evidence="2">
    <location>
        <begin position="2"/>
        <end position="190"/>
    </location>
</feature>
<evidence type="ECO:0000313" key="5">
    <source>
        <dbReference type="Proteomes" id="UP000071859"/>
    </source>
</evidence>
<organism evidence="4 5">
    <name type="scientific">Caballeronia calidae</name>
    <dbReference type="NCBI Taxonomy" id="1777139"/>
    <lineage>
        <taxon>Bacteria</taxon>
        <taxon>Pseudomonadati</taxon>
        <taxon>Pseudomonadota</taxon>
        <taxon>Betaproteobacteria</taxon>
        <taxon>Burkholderiales</taxon>
        <taxon>Burkholderiaceae</taxon>
        <taxon>Caballeronia</taxon>
    </lineage>
</organism>
<sequence length="580" mass="64908">MYRDGKGNLKRQAARFRIFKCTRDNAGVLKQEEEIFCRDEVRSIVWSVHLRNRKGAAERLIPSKVAGRSTSEKTPRNGSCTTRGDLIIDPGPRSLQVVSGEASPGSKYFDTGQFIGKRVPLGEICTDVQGRLLVVGGNGVSFSVPPHQPLTELADNNDWCDDTSDGPVTATIVMRDGGESIDVVPSWVIVAPPDFAPDISSFVTLYDICIQAWMEKEGRDLPRITNFYRDVLPILRRARGYRWVFAGVMRSEVPDKHGSWSDERSDLFSALAQPSDIAPPPGSVAERAIRYRQMLFAHLRDPDTAAPAREVAMPRLYDGSEKPVAATGAAQVLALTPWQYRHMRNWANGEFENDRTPFYEFECDALDRIALQACSGGAFYPGIEASSIMKDKRLYIARCRIDHCSEIFHGEFAKGMQPADDVDCGAGCITEGLAVPWQADFYKCRMEGEATWWPATHPDKVLVLHPDERNLDLPADALSERMERWDFGINGNMEMVNRWASLGMVKAKRLTKANGWSIPATADDIVKDAKGEIIEGTVYVEEERVEAHPVTFSPSEELLRKRLREPRTERAKRKREGSIG</sequence>
<dbReference type="AlphaFoldDB" id="A0A158EG43"/>
<dbReference type="InterPro" id="IPR041168">
    <property type="entry name" value="LodA_N"/>
</dbReference>
<evidence type="ECO:0000256" key="1">
    <source>
        <dbReference type="SAM" id="MobiDB-lite"/>
    </source>
</evidence>
<reference evidence="4" key="1">
    <citation type="submission" date="2016-01" db="EMBL/GenBank/DDBJ databases">
        <authorList>
            <person name="Peeters C."/>
        </authorList>
    </citation>
    <scope>NUCLEOTIDE SEQUENCE</scope>
    <source>
        <strain evidence="4">LMG 29321</strain>
    </source>
</reference>
<gene>
    <name evidence="4" type="primary">lodA</name>
    <name evidence="4" type="ORF">AWB78_07696</name>
</gene>